<gene>
    <name evidence="12" type="ORF">B4U80_10067</name>
</gene>
<evidence type="ECO:0000256" key="6">
    <source>
        <dbReference type="ARBA" id="ARBA00023159"/>
    </source>
</evidence>
<feature type="region of interest" description="Disordered" evidence="10">
    <location>
        <begin position="199"/>
        <end position="315"/>
    </location>
</feature>
<keyword evidence="6" id="KW-0010">Activator</keyword>
<evidence type="ECO:0000256" key="4">
    <source>
        <dbReference type="ARBA" id="ARBA00022553"/>
    </source>
</evidence>
<dbReference type="PANTHER" id="PTHR15970:SF2">
    <property type="entry name" value="ELL-ASSOCIATED FACTOR EAF"/>
    <property type="match status" value="1"/>
</dbReference>
<feature type="domain" description="Transcription elongation factor Eaf N-terminal" evidence="11">
    <location>
        <begin position="9"/>
        <end position="93"/>
    </location>
</feature>
<evidence type="ECO:0000256" key="5">
    <source>
        <dbReference type="ARBA" id="ARBA00023015"/>
    </source>
</evidence>
<comment type="function">
    <text evidence="9">Promotes transcriptional elongation by Su(Tpl)/ELL. Essential for development.</text>
</comment>
<dbReference type="OrthoDB" id="125903at2759"/>
<evidence type="ECO:0000256" key="1">
    <source>
        <dbReference type="ARBA" id="ARBA00004123"/>
    </source>
</evidence>
<sequence length="315" mass="33789">MSQINYSTQLICIADDFKPASVDTTKTASVEFVENNKATVTVPNVDGSGNAYTVFKGSKKPHQKECVLIIDNETGEITLERLTQNIVVKKTRAEGTSKAQLLQRPITPSMELNGKKTSPPLPGISQQPNHFVPQSSQKSNSPKRNDCSSNSKTKKSLPFATTPQTNQPQSRSSIPVGFIPAQTQNVRPLIKDEEMIGVLSESSSDSSDNESVSGSDDEHPKPIVPNGTSNATHVNNGTEHTVAEMSPSDDSSSDSDSESNSESSDDDNEDDATRDKPVHNLPPSMPNVLNSNLPNNGPSLPSQDLQLSESGSDSD</sequence>
<keyword evidence="7" id="KW-0804">Transcription</keyword>
<dbReference type="GO" id="GO:0003711">
    <property type="term" value="F:transcription elongation factor activity"/>
    <property type="evidence" value="ECO:0007669"/>
    <property type="project" value="TreeGrafter"/>
</dbReference>
<proteinExistence type="inferred from homology"/>
<evidence type="ECO:0000259" key="11">
    <source>
        <dbReference type="Pfam" id="PF09816"/>
    </source>
</evidence>
<evidence type="ECO:0000256" key="9">
    <source>
        <dbReference type="ARBA" id="ARBA00025617"/>
    </source>
</evidence>
<feature type="compositionally biased region" description="Acidic residues" evidence="10">
    <location>
        <begin position="251"/>
        <end position="270"/>
    </location>
</feature>
<keyword evidence="4" id="KW-0597">Phosphoprotein</keyword>
<feature type="compositionally biased region" description="Low complexity" evidence="10">
    <location>
        <begin position="286"/>
        <end position="302"/>
    </location>
</feature>
<dbReference type="InterPro" id="IPR027093">
    <property type="entry name" value="EAF_fam"/>
</dbReference>
<dbReference type="AlphaFoldDB" id="A0A443SLT8"/>
<evidence type="ECO:0000256" key="8">
    <source>
        <dbReference type="ARBA" id="ARBA00023242"/>
    </source>
</evidence>
<feature type="compositionally biased region" description="Polar residues" evidence="10">
    <location>
        <begin position="303"/>
        <end position="315"/>
    </location>
</feature>
<dbReference type="InterPro" id="IPR019194">
    <property type="entry name" value="Tscrpt_elong_fac_Eaf_N"/>
</dbReference>
<reference evidence="12 13" key="1">
    <citation type="journal article" date="2018" name="Gigascience">
        <title>Genomes of trombidid mites reveal novel predicted allergens and laterally-transferred genes associated with secondary metabolism.</title>
        <authorList>
            <person name="Dong X."/>
            <person name="Chaisiri K."/>
            <person name="Xia D."/>
            <person name="Armstrong S.D."/>
            <person name="Fang Y."/>
            <person name="Donnelly M.J."/>
            <person name="Kadowaki T."/>
            <person name="McGarry J.W."/>
            <person name="Darby A.C."/>
            <person name="Makepeace B.L."/>
        </authorList>
    </citation>
    <scope>NUCLEOTIDE SEQUENCE [LARGE SCALE GENOMIC DNA]</scope>
    <source>
        <strain evidence="12">UoL-UT</strain>
    </source>
</reference>
<feature type="region of interest" description="Disordered" evidence="10">
    <location>
        <begin position="95"/>
        <end position="180"/>
    </location>
</feature>
<dbReference type="STRING" id="299467.A0A443SLT8"/>
<dbReference type="GO" id="GO:0032783">
    <property type="term" value="C:super elongation complex"/>
    <property type="evidence" value="ECO:0007669"/>
    <property type="project" value="InterPro"/>
</dbReference>
<accession>A0A443SLT8</accession>
<evidence type="ECO:0000256" key="7">
    <source>
        <dbReference type="ARBA" id="ARBA00023163"/>
    </source>
</evidence>
<comment type="similarity">
    <text evidence="2">Belongs to the EAF family.</text>
</comment>
<protein>
    <recommendedName>
        <fullName evidence="3">Ell-associated factor Eaf</fullName>
    </recommendedName>
</protein>
<dbReference type="EMBL" id="NCKV01001349">
    <property type="protein sequence ID" value="RWS28490.1"/>
    <property type="molecule type" value="Genomic_DNA"/>
</dbReference>
<keyword evidence="8" id="KW-0539">Nucleus</keyword>
<evidence type="ECO:0000313" key="12">
    <source>
        <dbReference type="EMBL" id="RWS28490.1"/>
    </source>
</evidence>
<feature type="compositionally biased region" description="Polar residues" evidence="10">
    <location>
        <begin position="159"/>
        <end position="173"/>
    </location>
</feature>
<evidence type="ECO:0000313" key="13">
    <source>
        <dbReference type="Proteomes" id="UP000288716"/>
    </source>
</evidence>
<comment type="caution">
    <text evidence="12">The sequence shown here is derived from an EMBL/GenBank/DDBJ whole genome shotgun (WGS) entry which is preliminary data.</text>
</comment>
<keyword evidence="13" id="KW-1185">Reference proteome</keyword>
<feature type="compositionally biased region" description="Polar residues" evidence="10">
    <location>
        <begin position="226"/>
        <end position="239"/>
    </location>
</feature>
<organism evidence="12 13">
    <name type="scientific">Leptotrombidium deliense</name>
    <dbReference type="NCBI Taxonomy" id="299467"/>
    <lineage>
        <taxon>Eukaryota</taxon>
        <taxon>Metazoa</taxon>
        <taxon>Ecdysozoa</taxon>
        <taxon>Arthropoda</taxon>
        <taxon>Chelicerata</taxon>
        <taxon>Arachnida</taxon>
        <taxon>Acari</taxon>
        <taxon>Acariformes</taxon>
        <taxon>Trombidiformes</taxon>
        <taxon>Prostigmata</taxon>
        <taxon>Anystina</taxon>
        <taxon>Parasitengona</taxon>
        <taxon>Trombiculoidea</taxon>
        <taxon>Trombiculidae</taxon>
        <taxon>Leptotrombidium</taxon>
    </lineage>
</organism>
<keyword evidence="5" id="KW-0805">Transcription regulation</keyword>
<name>A0A443SLT8_9ACAR</name>
<evidence type="ECO:0000256" key="3">
    <source>
        <dbReference type="ARBA" id="ARBA00021452"/>
    </source>
</evidence>
<feature type="compositionally biased region" description="Polar residues" evidence="10">
    <location>
        <begin position="124"/>
        <end position="151"/>
    </location>
</feature>
<dbReference type="Pfam" id="PF09816">
    <property type="entry name" value="EAF"/>
    <property type="match status" value="1"/>
</dbReference>
<dbReference type="GO" id="GO:0006368">
    <property type="term" value="P:transcription elongation by RNA polymerase II"/>
    <property type="evidence" value="ECO:0007669"/>
    <property type="project" value="InterPro"/>
</dbReference>
<evidence type="ECO:0000256" key="10">
    <source>
        <dbReference type="SAM" id="MobiDB-lite"/>
    </source>
</evidence>
<dbReference type="VEuPathDB" id="VectorBase:LDEU003552"/>
<feature type="compositionally biased region" description="Low complexity" evidence="10">
    <location>
        <begin position="200"/>
        <end position="214"/>
    </location>
</feature>
<dbReference type="PANTHER" id="PTHR15970">
    <property type="entry name" value="ELL-ASSOCIATED FACTOR EAF"/>
    <property type="match status" value="1"/>
</dbReference>
<evidence type="ECO:0000256" key="2">
    <source>
        <dbReference type="ARBA" id="ARBA00007798"/>
    </source>
</evidence>
<comment type="subcellular location">
    <subcellularLocation>
        <location evidence="1">Nucleus</location>
    </subcellularLocation>
</comment>
<dbReference type="Proteomes" id="UP000288716">
    <property type="component" value="Unassembled WGS sequence"/>
</dbReference>